<evidence type="ECO:0000256" key="2">
    <source>
        <dbReference type="ARBA" id="ARBA00022741"/>
    </source>
</evidence>
<keyword evidence="3 9" id="KW-0378">Hydrolase</keyword>
<comment type="domain">
    <text evidence="9">Composed of three domains: the N-terminal N domain, which is responsible for interactions with the ribosome, the central G domain, which binds GTP, and the C-terminal M domain, which binds the RNA and the signal sequence of the RNC.</text>
</comment>
<dbReference type="SMART" id="SM00963">
    <property type="entry name" value="SRP54_N"/>
    <property type="match status" value="1"/>
</dbReference>
<dbReference type="InterPro" id="IPR004780">
    <property type="entry name" value="SRP"/>
</dbReference>
<dbReference type="GO" id="GO:0003924">
    <property type="term" value="F:GTPase activity"/>
    <property type="evidence" value="ECO:0007669"/>
    <property type="project" value="UniProtKB-UniRule"/>
</dbReference>
<dbReference type="HAMAP" id="MF_00306">
    <property type="entry name" value="SRP54"/>
    <property type="match status" value="1"/>
</dbReference>
<keyword evidence="9" id="KW-0963">Cytoplasm</keyword>
<dbReference type="Gene3D" id="3.40.50.300">
    <property type="entry name" value="P-loop containing nucleotide triphosphate hydrolases"/>
    <property type="match status" value="1"/>
</dbReference>
<dbReference type="InterPro" id="IPR042101">
    <property type="entry name" value="SRP54_N_sf"/>
</dbReference>
<reference evidence="11 12" key="1">
    <citation type="journal article" date="2018" name="J. Microbiol.">
        <title>Baekduia soli gen. nov., sp. nov., a novel bacterium isolated from the soil of Baekdu Mountain and proposal of a novel family name, Baekduiaceae fam. nov.</title>
        <authorList>
            <person name="An D.S."/>
            <person name="Siddiqi M.Z."/>
            <person name="Kim K.H."/>
            <person name="Yu H.S."/>
            <person name="Im W.T."/>
        </authorList>
    </citation>
    <scope>NUCLEOTIDE SEQUENCE [LARGE SCALE GENOMIC DNA]</scope>
    <source>
        <strain evidence="11 12">BR7-21</strain>
    </source>
</reference>
<keyword evidence="6 9" id="KW-0733">Signal recognition particle</keyword>
<dbReference type="GO" id="GO:0008312">
    <property type="term" value="F:7S RNA binding"/>
    <property type="evidence" value="ECO:0007669"/>
    <property type="project" value="InterPro"/>
</dbReference>
<dbReference type="OrthoDB" id="9804720at2"/>
<dbReference type="GO" id="GO:0005525">
    <property type="term" value="F:GTP binding"/>
    <property type="evidence" value="ECO:0007669"/>
    <property type="project" value="UniProtKB-UniRule"/>
</dbReference>
<comment type="subcellular location">
    <subcellularLocation>
        <location evidence="9">Cytoplasm</location>
    </subcellularLocation>
    <text evidence="9">The SRP-RNC complex is targeted to the cytoplasmic membrane.</text>
</comment>
<evidence type="ECO:0000256" key="7">
    <source>
        <dbReference type="ARBA" id="ARBA00023274"/>
    </source>
</evidence>
<dbReference type="PANTHER" id="PTHR11564:SF5">
    <property type="entry name" value="SIGNAL RECOGNITION PARTICLE SUBUNIT SRP54"/>
    <property type="match status" value="1"/>
</dbReference>
<sequence>MFDALAEKLQETLSDVRGRGTLTEDDVNKAMREIRLALLEADVNFKVVKQFTQTVKERCLGAGVLGQLNPGQQVVKIVNEELTALMGGSSAGITFSPRPPTVVLMAGLQGSGKTTATAKLARHLKEAHGSSVAVAACDVYRPAAVEQLVKVGTQAGAAVYEQGTDKDPVDIARWALDRAKTEGKDVLIVDTSGRLHIDERLMQELKDIRKAVKPHAILLVVDAMTGQDAVNVSEQFAEAVDFDGVVMSKLDGDARGGAALSVKAVTGKPILFASVGEKLDQFEPFHPDRMAQRILGMGDVLSLIEKAEQQFDEDEAKELERKLRRDEFTLEDFLKQLRQIRKMGPLASILGMMPGFAAAQMKGVKVDEKELDRIQAIILAMTPEERRRPELIKGSRRLRIAKGSGTNVQAVNQLVKQFGQMRKLMKQIGRGKMPDLQALMRQAR</sequence>
<feature type="binding site" evidence="9">
    <location>
        <begin position="248"/>
        <end position="251"/>
    </location>
    <ligand>
        <name>GTP</name>
        <dbReference type="ChEBI" id="CHEBI:37565"/>
    </ligand>
</feature>
<dbReference type="PROSITE" id="PS00300">
    <property type="entry name" value="SRP54"/>
    <property type="match status" value="1"/>
</dbReference>
<dbReference type="SMART" id="SM00382">
    <property type="entry name" value="AAA"/>
    <property type="match status" value="1"/>
</dbReference>
<name>A0A5B8UC39_9ACTN</name>
<evidence type="ECO:0000256" key="9">
    <source>
        <dbReference type="HAMAP-Rule" id="MF_00306"/>
    </source>
</evidence>
<dbReference type="GO" id="GO:0006614">
    <property type="term" value="P:SRP-dependent cotranslational protein targeting to membrane"/>
    <property type="evidence" value="ECO:0007669"/>
    <property type="project" value="InterPro"/>
</dbReference>
<dbReference type="FunFam" id="3.40.50.300:FF:000022">
    <property type="entry name" value="Signal recognition particle 54 kDa subunit"/>
    <property type="match status" value="1"/>
</dbReference>
<dbReference type="AlphaFoldDB" id="A0A5B8UC39"/>
<dbReference type="Pfam" id="PF00448">
    <property type="entry name" value="SRP54"/>
    <property type="match status" value="1"/>
</dbReference>
<dbReference type="SUPFAM" id="SSF52540">
    <property type="entry name" value="P-loop containing nucleoside triphosphate hydrolases"/>
    <property type="match status" value="1"/>
</dbReference>
<organism evidence="11 12">
    <name type="scientific">Baekduia soli</name>
    <dbReference type="NCBI Taxonomy" id="496014"/>
    <lineage>
        <taxon>Bacteria</taxon>
        <taxon>Bacillati</taxon>
        <taxon>Actinomycetota</taxon>
        <taxon>Thermoleophilia</taxon>
        <taxon>Solirubrobacterales</taxon>
        <taxon>Baekduiaceae</taxon>
        <taxon>Baekduia</taxon>
    </lineage>
</organism>
<keyword evidence="12" id="KW-1185">Reference proteome</keyword>
<dbReference type="SUPFAM" id="SSF47446">
    <property type="entry name" value="Signal peptide-binding domain"/>
    <property type="match status" value="1"/>
</dbReference>
<dbReference type="SMART" id="SM00962">
    <property type="entry name" value="SRP54"/>
    <property type="match status" value="1"/>
</dbReference>
<comment type="function">
    <text evidence="9">Involved in targeting and insertion of nascent membrane proteins into the cytoplasmic membrane. Binds to the hydrophobic signal sequence of the ribosome-nascent chain (RNC) as it emerges from the ribosomes. The SRP-RNC complex is then targeted to the cytoplasmic membrane where it interacts with the SRP receptor FtsY.</text>
</comment>
<keyword evidence="2 9" id="KW-0547">Nucleotide-binding</keyword>
<feature type="domain" description="SRP54-type proteins GTP-binding" evidence="10">
    <location>
        <begin position="269"/>
        <end position="282"/>
    </location>
</feature>
<dbReference type="Proteomes" id="UP000321805">
    <property type="component" value="Chromosome"/>
</dbReference>
<dbReference type="InterPro" id="IPR004125">
    <property type="entry name" value="Signal_recog_particle_SRP54_M"/>
</dbReference>
<evidence type="ECO:0000313" key="11">
    <source>
        <dbReference type="EMBL" id="QEC50779.1"/>
    </source>
</evidence>
<dbReference type="Gene3D" id="1.20.120.140">
    <property type="entry name" value="Signal recognition particle SRP54, nucleotide-binding domain"/>
    <property type="match status" value="1"/>
</dbReference>
<dbReference type="Gene3D" id="1.10.260.30">
    <property type="entry name" value="Signal recognition particle, SRP54 subunit, M-domain"/>
    <property type="match status" value="1"/>
</dbReference>
<comment type="catalytic activity">
    <reaction evidence="8 9">
        <text>GTP + H2O = GDP + phosphate + H(+)</text>
        <dbReference type="Rhea" id="RHEA:19669"/>
        <dbReference type="ChEBI" id="CHEBI:15377"/>
        <dbReference type="ChEBI" id="CHEBI:15378"/>
        <dbReference type="ChEBI" id="CHEBI:37565"/>
        <dbReference type="ChEBI" id="CHEBI:43474"/>
        <dbReference type="ChEBI" id="CHEBI:58189"/>
        <dbReference type="EC" id="3.6.5.4"/>
    </reaction>
</comment>
<keyword evidence="7 9" id="KW-0687">Ribonucleoprotein</keyword>
<comment type="subunit">
    <text evidence="9">Part of the signal recognition particle protein translocation system, which is composed of SRP and FtsY.</text>
</comment>
<dbReference type="InterPro" id="IPR036891">
    <property type="entry name" value="Signal_recog_part_SRP54_M_sf"/>
</dbReference>
<dbReference type="InterPro" id="IPR000897">
    <property type="entry name" value="SRP54_GTPase_dom"/>
</dbReference>
<evidence type="ECO:0000313" key="12">
    <source>
        <dbReference type="Proteomes" id="UP000321805"/>
    </source>
</evidence>
<feature type="binding site" evidence="9">
    <location>
        <begin position="107"/>
        <end position="114"/>
    </location>
    <ligand>
        <name>GTP</name>
        <dbReference type="ChEBI" id="CHEBI:37565"/>
    </ligand>
</feature>
<dbReference type="GO" id="GO:0048500">
    <property type="term" value="C:signal recognition particle"/>
    <property type="evidence" value="ECO:0007669"/>
    <property type="project" value="UniProtKB-UniRule"/>
</dbReference>
<evidence type="ECO:0000256" key="8">
    <source>
        <dbReference type="ARBA" id="ARBA00048027"/>
    </source>
</evidence>
<gene>
    <name evidence="9" type="primary">ffh</name>
    <name evidence="11" type="ORF">FSW04_14575</name>
</gene>
<evidence type="ECO:0000256" key="6">
    <source>
        <dbReference type="ARBA" id="ARBA00023135"/>
    </source>
</evidence>
<evidence type="ECO:0000259" key="10">
    <source>
        <dbReference type="PROSITE" id="PS00300"/>
    </source>
</evidence>
<dbReference type="EC" id="3.6.5.4" evidence="9"/>
<dbReference type="CDD" id="cd18539">
    <property type="entry name" value="SRP_G"/>
    <property type="match status" value="1"/>
</dbReference>
<protein>
    <recommendedName>
        <fullName evidence="9">Signal recognition particle protein</fullName>
        <ecNumber evidence="9">3.6.5.4</ecNumber>
    </recommendedName>
    <alternativeName>
        <fullName evidence="9">Fifty-four homolog</fullName>
    </alternativeName>
</protein>
<proteinExistence type="inferred from homology"/>
<dbReference type="InterPro" id="IPR013822">
    <property type="entry name" value="Signal_recog_particl_SRP54_hlx"/>
</dbReference>
<dbReference type="PANTHER" id="PTHR11564">
    <property type="entry name" value="SIGNAL RECOGNITION PARTICLE 54K PROTEIN SRP54"/>
    <property type="match status" value="1"/>
</dbReference>
<dbReference type="Pfam" id="PF02881">
    <property type="entry name" value="SRP54_N"/>
    <property type="match status" value="1"/>
</dbReference>
<dbReference type="RefSeq" id="WP_146923754.1">
    <property type="nucleotide sequence ID" value="NZ_CP042430.1"/>
</dbReference>
<evidence type="ECO:0000256" key="4">
    <source>
        <dbReference type="ARBA" id="ARBA00022884"/>
    </source>
</evidence>
<dbReference type="InterPro" id="IPR003593">
    <property type="entry name" value="AAA+_ATPase"/>
</dbReference>
<dbReference type="NCBIfam" id="TIGR00959">
    <property type="entry name" value="ffh"/>
    <property type="match status" value="1"/>
</dbReference>
<dbReference type="KEGG" id="bsol:FSW04_14575"/>
<keyword evidence="5 9" id="KW-0342">GTP-binding</keyword>
<evidence type="ECO:0000256" key="3">
    <source>
        <dbReference type="ARBA" id="ARBA00022801"/>
    </source>
</evidence>
<dbReference type="InterPro" id="IPR027417">
    <property type="entry name" value="P-loop_NTPase"/>
</dbReference>
<evidence type="ECO:0000256" key="5">
    <source>
        <dbReference type="ARBA" id="ARBA00023134"/>
    </source>
</evidence>
<dbReference type="InterPro" id="IPR022941">
    <property type="entry name" value="SRP54"/>
</dbReference>
<dbReference type="EMBL" id="CP042430">
    <property type="protein sequence ID" value="QEC50779.1"/>
    <property type="molecule type" value="Genomic_DNA"/>
</dbReference>
<keyword evidence="4 9" id="KW-0694">RNA-binding</keyword>
<dbReference type="Pfam" id="PF02978">
    <property type="entry name" value="SRP_SPB"/>
    <property type="match status" value="1"/>
</dbReference>
<evidence type="ECO:0000256" key="1">
    <source>
        <dbReference type="ARBA" id="ARBA00005450"/>
    </source>
</evidence>
<accession>A0A5B8UC39</accession>
<feature type="binding site" evidence="9">
    <location>
        <begin position="190"/>
        <end position="194"/>
    </location>
    <ligand>
        <name>GTP</name>
        <dbReference type="ChEBI" id="CHEBI:37565"/>
    </ligand>
</feature>
<comment type="similarity">
    <text evidence="1 9">Belongs to the GTP-binding SRP family. SRP54 subfamily.</text>
</comment>